<protein>
    <submittedName>
        <fullName evidence="2">3615_t:CDS:1</fullName>
    </submittedName>
</protein>
<accession>A0ABN7WCC3</accession>
<organism evidence="2 3">
    <name type="scientific">Gigaspora margarita</name>
    <dbReference type="NCBI Taxonomy" id="4874"/>
    <lineage>
        <taxon>Eukaryota</taxon>
        <taxon>Fungi</taxon>
        <taxon>Fungi incertae sedis</taxon>
        <taxon>Mucoromycota</taxon>
        <taxon>Glomeromycotina</taxon>
        <taxon>Glomeromycetes</taxon>
        <taxon>Diversisporales</taxon>
        <taxon>Gigasporaceae</taxon>
        <taxon>Gigaspora</taxon>
    </lineage>
</organism>
<feature type="region of interest" description="Disordered" evidence="1">
    <location>
        <begin position="313"/>
        <end position="340"/>
    </location>
</feature>
<evidence type="ECO:0000313" key="3">
    <source>
        <dbReference type="Proteomes" id="UP000789901"/>
    </source>
</evidence>
<proteinExistence type="predicted"/>
<feature type="region of interest" description="Disordered" evidence="1">
    <location>
        <begin position="140"/>
        <end position="159"/>
    </location>
</feature>
<gene>
    <name evidence="2" type="ORF">GMARGA_LOCUS28684</name>
</gene>
<reference evidence="2 3" key="1">
    <citation type="submission" date="2021-06" db="EMBL/GenBank/DDBJ databases">
        <authorList>
            <person name="Kallberg Y."/>
            <person name="Tangrot J."/>
            <person name="Rosling A."/>
        </authorList>
    </citation>
    <scope>NUCLEOTIDE SEQUENCE [LARGE SCALE GENOMIC DNA]</scope>
    <source>
        <strain evidence="2 3">120-4 pot B 10/14</strain>
    </source>
</reference>
<feature type="compositionally biased region" description="Basic residues" evidence="1">
    <location>
        <begin position="315"/>
        <end position="326"/>
    </location>
</feature>
<evidence type="ECO:0000256" key="1">
    <source>
        <dbReference type="SAM" id="MobiDB-lite"/>
    </source>
</evidence>
<dbReference type="Proteomes" id="UP000789901">
    <property type="component" value="Unassembled WGS sequence"/>
</dbReference>
<keyword evidence="3" id="KW-1185">Reference proteome</keyword>
<dbReference type="EMBL" id="CAJVQB010037117">
    <property type="protein sequence ID" value="CAG8824866.1"/>
    <property type="molecule type" value="Genomic_DNA"/>
</dbReference>
<comment type="caution">
    <text evidence="2">The sequence shown here is derived from an EMBL/GenBank/DDBJ whole genome shotgun (WGS) entry which is preliminary data.</text>
</comment>
<feature type="non-terminal residue" evidence="2">
    <location>
        <position position="1"/>
    </location>
</feature>
<feature type="compositionally biased region" description="Polar residues" evidence="1">
    <location>
        <begin position="140"/>
        <end position="150"/>
    </location>
</feature>
<evidence type="ECO:0000313" key="2">
    <source>
        <dbReference type="EMBL" id="CAG8824866.1"/>
    </source>
</evidence>
<sequence>NKLTSIYKSYKRCYQSRQAAQKSLEKRRNTSHSKAIEQITRLTDQKLSLSNNMTKELMDQELSSSNNALSNNVVTKEEHRKNHLIALIQNFPNEEVLVANHLLTTMCYSKGPDKGKLLSPYLQKKAHKYINDNLYKTQSTNESLQDTNSKLSRENKRLHRQTDKLIKKTQSLDTAFKNKIKSLFKINKKEYSSKSVWLASSIAQVGKMSMYLRLNVQNVSELYVTMQISQIAQASAFGIMVDESTHGEIKNLCNSETISNSVIGSIQKEGLDVTKCILWTTDNTAYMSSNKNGAIALFNRKTASDKIEHEDLKSGLKKMRTQRKKQSSTPLQEKKSRQTS</sequence>
<name>A0ABN7WCC3_GIGMA</name>